<name>A0A9P6K5A0_9FUNG</name>
<protein>
    <submittedName>
        <fullName evidence="2">Uncharacterized protein</fullName>
    </submittedName>
</protein>
<reference evidence="2" key="1">
    <citation type="journal article" date="2020" name="Fungal Divers.">
        <title>Resolving the Mortierellaceae phylogeny through synthesis of multi-gene phylogenetics and phylogenomics.</title>
        <authorList>
            <person name="Vandepol N."/>
            <person name="Liber J."/>
            <person name="Desiro A."/>
            <person name="Na H."/>
            <person name="Kennedy M."/>
            <person name="Barry K."/>
            <person name="Grigoriev I.V."/>
            <person name="Miller A.N."/>
            <person name="O'Donnell K."/>
            <person name="Stajich J.E."/>
            <person name="Bonito G."/>
        </authorList>
    </citation>
    <scope>NUCLEOTIDE SEQUENCE</scope>
    <source>
        <strain evidence="2">NRRL 2591</strain>
    </source>
</reference>
<feature type="chain" id="PRO_5040243314" evidence="1">
    <location>
        <begin position="19"/>
        <end position="117"/>
    </location>
</feature>
<evidence type="ECO:0000313" key="3">
    <source>
        <dbReference type="Proteomes" id="UP000723463"/>
    </source>
</evidence>
<accession>A0A9P6K5A0</accession>
<keyword evidence="1" id="KW-0732">Signal</keyword>
<proteinExistence type="predicted"/>
<comment type="caution">
    <text evidence="2">The sequence shown here is derived from an EMBL/GenBank/DDBJ whole genome shotgun (WGS) entry which is preliminary data.</text>
</comment>
<dbReference type="Proteomes" id="UP000723463">
    <property type="component" value="Unassembled WGS sequence"/>
</dbReference>
<keyword evidence="3" id="KW-1185">Reference proteome</keyword>
<organism evidence="2 3">
    <name type="scientific">Mortierella hygrophila</name>
    <dbReference type="NCBI Taxonomy" id="979708"/>
    <lineage>
        <taxon>Eukaryota</taxon>
        <taxon>Fungi</taxon>
        <taxon>Fungi incertae sedis</taxon>
        <taxon>Mucoromycota</taxon>
        <taxon>Mortierellomycotina</taxon>
        <taxon>Mortierellomycetes</taxon>
        <taxon>Mortierellales</taxon>
        <taxon>Mortierellaceae</taxon>
        <taxon>Mortierella</taxon>
    </lineage>
</organism>
<feature type="signal peptide" evidence="1">
    <location>
        <begin position="1"/>
        <end position="18"/>
    </location>
</feature>
<dbReference type="AlphaFoldDB" id="A0A9P6K5A0"/>
<evidence type="ECO:0000256" key="1">
    <source>
        <dbReference type="SAM" id="SignalP"/>
    </source>
</evidence>
<sequence>MRFASAIVAAAAAAIASAQVVFPFAPEGPCVAQCTDQAGKFYFPLYDDVDVNGPFFFTSLSYTFERGTPMAIAFMTKAGTCMNDCPMDQQNAYRDSYYPKYNWYQANKPTAPVRRRA</sequence>
<evidence type="ECO:0000313" key="2">
    <source>
        <dbReference type="EMBL" id="KAF9546944.1"/>
    </source>
</evidence>
<gene>
    <name evidence="2" type="ORF">EC957_009109</name>
</gene>
<dbReference type="EMBL" id="JAAAXW010000049">
    <property type="protein sequence ID" value="KAF9546944.1"/>
    <property type="molecule type" value="Genomic_DNA"/>
</dbReference>